<evidence type="ECO:0000256" key="1">
    <source>
        <dbReference type="SAM" id="Phobius"/>
    </source>
</evidence>
<keyword evidence="1" id="KW-0472">Membrane</keyword>
<evidence type="ECO:0000313" key="2">
    <source>
        <dbReference type="EMBL" id="KRT58824.1"/>
    </source>
</evidence>
<organism evidence="2 3">
    <name type="scientific">endosymbiont of Ridgeia piscesae</name>
    <dbReference type="NCBI Taxonomy" id="54398"/>
    <lineage>
        <taxon>Bacteria</taxon>
        <taxon>Pseudomonadati</taxon>
        <taxon>Pseudomonadota</taxon>
        <taxon>Gammaproteobacteria</taxon>
        <taxon>sulfur-oxidizing symbionts</taxon>
    </lineage>
</organism>
<proteinExistence type="predicted"/>
<feature type="non-terminal residue" evidence="2">
    <location>
        <position position="91"/>
    </location>
</feature>
<name>A0A0T5Z7L6_9GAMM</name>
<keyword evidence="1" id="KW-1133">Transmembrane helix</keyword>
<dbReference type="EMBL" id="LMXI01000268">
    <property type="protein sequence ID" value="KRT58824.1"/>
    <property type="molecule type" value="Genomic_DNA"/>
</dbReference>
<comment type="caution">
    <text evidence="2">The sequence shown here is derived from an EMBL/GenBank/DDBJ whole genome shotgun (WGS) entry which is preliminary data.</text>
</comment>
<reference evidence="2 3" key="1">
    <citation type="submission" date="2015-11" db="EMBL/GenBank/DDBJ databases">
        <title>The genome of Candidatus Endoriftia persephone in Ridgeia piscesae and population structure of the North Eastern Pacific vestimentiferan symbionts.</title>
        <authorList>
            <person name="Perez M."/>
            <person name="Juniper K.S."/>
        </authorList>
    </citation>
    <scope>NUCLEOTIDE SEQUENCE [LARGE SCALE GENOMIC DNA]</scope>
    <source>
        <strain evidence="2">Ind10</strain>
    </source>
</reference>
<protein>
    <submittedName>
        <fullName evidence="2">Uncharacterized protein</fullName>
    </submittedName>
</protein>
<gene>
    <name evidence="2" type="ORF">Ga0076813_14261</name>
</gene>
<accession>A0A0T5Z7L6</accession>
<feature type="transmembrane region" description="Helical" evidence="1">
    <location>
        <begin position="12"/>
        <end position="30"/>
    </location>
</feature>
<keyword evidence="1" id="KW-0812">Transmembrane</keyword>
<feature type="transmembrane region" description="Helical" evidence="1">
    <location>
        <begin position="50"/>
        <end position="68"/>
    </location>
</feature>
<dbReference type="Proteomes" id="UP000051276">
    <property type="component" value="Unassembled WGS sequence"/>
</dbReference>
<sequence length="91" mass="9271">MKPPLFTAIRPYLAAMTAIFLALTLLLYGIPAQIALPAEAVASAAGPDTWPRMAALLLLLAGIADLILTPDATPQPAPGSCSSGSKVVMLG</sequence>
<evidence type="ECO:0000313" key="3">
    <source>
        <dbReference type="Proteomes" id="UP000051276"/>
    </source>
</evidence>
<dbReference type="STRING" id="54398.Ga0074115_13223"/>
<dbReference type="AlphaFoldDB" id="A0A0T5Z7L6"/>